<evidence type="ECO:0000313" key="1">
    <source>
        <dbReference type="EMBL" id="MDX8045049.1"/>
    </source>
</evidence>
<comment type="caution">
    <text evidence="1">The sequence shown here is derived from an EMBL/GenBank/DDBJ whole genome shotgun (WGS) entry which is preliminary data.</text>
</comment>
<dbReference type="Proteomes" id="UP001277972">
    <property type="component" value="Unassembled WGS sequence"/>
</dbReference>
<proteinExistence type="predicted"/>
<reference evidence="1" key="1">
    <citation type="submission" date="2023-11" db="EMBL/GenBank/DDBJ databases">
        <title>Gracilibacillus pellucida a moderately halophilic bacterium isolated from saline soil in Xinjiang province.</title>
        <authorList>
            <person name="Zhang Z."/>
            <person name="Tan F."/>
            <person name="Wang Y."/>
            <person name="Xia M."/>
        </authorList>
    </citation>
    <scope>NUCLEOTIDE SEQUENCE</scope>
    <source>
        <strain evidence="1">S3-1-1</strain>
    </source>
</reference>
<gene>
    <name evidence="1" type="ORF">SH601_03535</name>
</gene>
<evidence type="ECO:0000313" key="2">
    <source>
        <dbReference type="Proteomes" id="UP001277972"/>
    </source>
</evidence>
<dbReference type="EMBL" id="JAWZSR010000002">
    <property type="protein sequence ID" value="MDX8045049.1"/>
    <property type="molecule type" value="Genomic_DNA"/>
</dbReference>
<name>A0ACC6M292_9BACI</name>
<accession>A0ACC6M292</accession>
<protein>
    <submittedName>
        <fullName evidence="1">Nuclease-related domain-containing protein</fullName>
    </submittedName>
</protein>
<organism evidence="1 2">
    <name type="scientific">Gracilibacillus pellucidus</name>
    <dbReference type="NCBI Taxonomy" id="3095368"/>
    <lineage>
        <taxon>Bacteria</taxon>
        <taxon>Bacillati</taxon>
        <taxon>Bacillota</taxon>
        <taxon>Bacilli</taxon>
        <taxon>Bacillales</taxon>
        <taxon>Bacillaceae</taxon>
        <taxon>Gracilibacillus</taxon>
    </lineage>
</organism>
<sequence>MLPEIPILMEQYRALLEILPEQHPEYPNMLTYYRRQEAGRKGEDSLCYYLEQAQVPSLHLLNGLRLEHPSSFQLDWLVLGLGFRAIFEVKSHTGEIYFDAKSHQLTRTIAGVTEGFDDPLLQVDRQYAKMRTFLSDHVIYQLPTYRFVVFVNRNVILRLHDYPEYKRVLTAQQVPSILEALAEQHPPVISEEANQAIAHFLVNNHRERMASILEKHHILWDDLIKGVPCPNCSRRSMNRTRMRWQCEYCDTRSTDAHLPVLYYLALLTGNQLTKRLVQSFLQIESGEATRKLITRAGYVKFGVKKGVYYSHPYILAATKNESGHKSQKSGHKTIESGHKIYKSGHEI</sequence>
<keyword evidence="2" id="KW-1185">Reference proteome</keyword>